<keyword evidence="4" id="KW-1185">Reference proteome</keyword>
<evidence type="ECO:0000259" key="2">
    <source>
        <dbReference type="Pfam" id="PF17396"/>
    </source>
</evidence>
<dbReference type="Pfam" id="PF07755">
    <property type="entry name" value="DUF1611"/>
    <property type="match status" value="1"/>
</dbReference>
<organism evidence="3 4">
    <name type="scientific">Spirosoma aureum</name>
    <dbReference type="NCBI Taxonomy" id="2692134"/>
    <lineage>
        <taxon>Bacteria</taxon>
        <taxon>Pseudomonadati</taxon>
        <taxon>Bacteroidota</taxon>
        <taxon>Cytophagia</taxon>
        <taxon>Cytophagales</taxon>
        <taxon>Cytophagaceae</taxon>
        <taxon>Spirosoma</taxon>
    </lineage>
</organism>
<dbReference type="InterPro" id="IPR035402">
    <property type="entry name" value="DgcN-like_N"/>
</dbReference>
<evidence type="ECO:0000259" key="1">
    <source>
        <dbReference type="Pfam" id="PF07755"/>
    </source>
</evidence>
<dbReference type="RefSeq" id="WP_167210808.1">
    <property type="nucleotide sequence ID" value="NZ_CP050063.1"/>
</dbReference>
<dbReference type="SUPFAM" id="SSF52540">
    <property type="entry name" value="P-loop containing nucleoside triphosphate hydrolases"/>
    <property type="match status" value="1"/>
</dbReference>
<evidence type="ECO:0000313" key="4">
    <source>
        <dbReference type="Proteomes" id="UP000501802"/>
    </source>
</evidence>
<dbReference type="InterPro" id="IPR027417">
    <property type="entry name" value="P-loop_NTPase"/>
</dbReference>
<dbReference type="Proteomes" id="UP000501802">
    <property type="component" value="Chromosome"/>
</dbReference>
<dbReference type="InterPro" id="IPR035086">
    <property type="entry name" value="DgcN-like_C"/>
</dbReference>
<dbReference type="PANTHER" id="PTHR40690:SF1">
    <property type="entry name" value="DUF1611 DOMAIN-CONTAINING PROTEIN"/>
    <property type="match status" value="1"/>
</dbReference>
<dbReference type="EMBL" id="CP050063">
    <property type="protein sequence ID" value="QIP14544.1"/>
    <property type="molecule type" value="Genomic_DNA"/>
</dbReference>
<dbReference type="Gene3D" id="3.40.50.720">
    <property type="entry name" value="NAD(P)-binding Rossmann-like Domain"/>
    <property type="match status" value="1"/>
</dbReference>
<dbReference type="PIRSF" id="PIRSF026760">
    <property type="entry name" value="UCP026760"/>
    <property type="match status" value="1"/>
</dbReference>
<feature type="domain" description="D-glutamate N-acetyltransferase-like N-terminal" evidence="2">
    <location>
        <begin position="41"/>
        <end position="136"/>
    </location>
</feature>
<feature type="domain" description="D-glutamate N-acetyltransferase-like C-terminal" evidence="1">
    <location>
        <begin position="143"/>
        <end position="341"/>
    </location>
</feature>
<dbReference type="AlphaFoldDB" id="A0A6G9AQD5"/>
<sequence>MNNRAILLTDGLLATPNAKTAHGLIRGSDRYQIVGVVDMPTAGQDAGNILDGIFRNIPVFASVDEALSTVGPVSYAIVAVATSGGVLPQTMLTGIRHSLEKGLSVVNGLHEFLSEKPDLVALGRQYGGQLIDVRRPKPRQDLHFWTGEINQITAPIVAVIGTDCALGKRTTTRLIREACNQQGINAQMIYTGQTGWLQGGQYGFIVDSTLNDFVSGELEHALVSCWLETSADVLLIEGQAALRNPSGPCGSEFLVSGNARYAVLVHAPKRTHYDHIPDWGRIPTVDTEINLINAYGSTVIALALNTEGCSRDEAFAYQKQYTEQLGIPVLLPLEEGVAPIVPVIQTLTTAAHAH</sequence>
<proteinExistence type="predicted"/>
<dbReference type="InterPro" id="IPR011669">
    <property type="entry name" value="DgcN-like"/>
</dbReference>
<reference evidence="3 4" key="1">
    <citation type="submission" date="2020-03" db="EMBL/GenBank/DDBJ databases">
        <authorList>
            <person name="Kim M.K."/>
        </authorList>
    </citation>
    <scope>NUCLEOTIDE SEQUENCE [LARGE SCALE GENOMIC DNA]</scope>
    <source>
        <strain evidence="3 4">BT328</strain>
    </source>
</reference>
<name>A0A6G9AQD5_9BACT</name>
<dbReference type="Gene3D" id="3.40.50.300">
    <property type="entry name" value="P-loop containing nucleotide triphosphate hydrolases"/>
    <property type="match status" value="1"/>
</dbReference>
<dbReference type="PANTHER" id="PTHR40690">
    <property type="entry name" value="GLL3100 PROTEIN"/>
    <property type="match status" value="1"/>
</dbReference>
<evidence type="ECO:0000313" key="3">
    <source>
        <dbReference type="EMBL" id="QIP14544.1"/>
    </source>
</evidence>
<gene>
    <name evidence="3" type="ORF">G8759_18970</name>
</gene>
<dbReference type="KEGG" id="spib:G8759_18970"/>
<accession>A0A6G9AQD5</accession>
<dbReference type="Pfam" id="PF17396">
    <property type="entry name" value="DUF1611_N"/>
    <property type="match status" value="1"/>
</dbReference>
<protein>
    <submittedName>
        <fullName evidence="3">DUF1611 domain-containing protein</fullName>
    </submittedName>
</protein>